<dbReference type="Pfam" id="PF24461">
    <property type="entry name" value="DUF7576"/>
    <property type="match status" value="1"/>
</dbReference>
<dbReference type="AlphaFoldDB" id="A0A830GNJ6"/>
<evidence type="ECO:0000313" key="1">
    <source>
        <dbReference type="EMBL" id="GGN93181.1"/>
    </source>
</evidence>
<name>A0A830GNJ6_9EURY</name>
<comment type="caution">
    <text evidence="1">The sequence shown here is derived from an EMBL/GenBank/DDBJ whole genome shotgun (WGS) entry which is preliminary data.</text>
</comment>
<gene>
    <name evidence="1" type="ORF">GCM10009030_18280</name>
</gene>
<evidence type="ECO:0008006" key="3">
    <source>
        <dbReference type="Google" id="ProtNLM"/>
    </source>
</evidence>
<evidence type="ECO:0000313" key="2">
    <source>
        <dbReference type="Proteomes" id="UP000605784"/>
    </source>
</evidence>
<keyword evidence="2" id="KW-1185">Reference proteome</keyword>
<reference evidence="1" key="1">
    <citation type="journal article" date="2014" name="Int. J. Syst. Evol. Microbiol.">
        <title>Complete genome sequence of Corynebacterium casei LMG S-19264T (=DSM 44701T), isolated from a smear-ripened cheese.</title>
        <authorList>
            <consortium name="US DOE Joint Genome Institute (JGI-PGF)"/>
            <person name="Walter F."/>
            <person name="Albersmeier A."/>
            <person name="Kalinowski J."/>
            <person name="Ruckert C."/>
        </authorList>
    </citation>
    <scope>NUCLEOTIDE SEQUENCE</scope>
    <source>
        <strain evidence="1">JCM 17820</strain>
    </source>
</reference>
<dbReference type="Proteomes" id="UP000605784">
    <property type="component" value="Unassembled WGS sequence"/>
</dbReference>
<accession>A0A830GNJ6</accession>
<dbReference type="InterPro" id="IPR055998">
    <property type="entry name" value="DUF7576"/>
</dbReference>
<dbReference type="RefSeq" id="WP_188996664.1">
    <property type="nucleotide sequence ID" value="NZ_BMOU01000002.1"/>
</dbReference>
<sequence length="62" mass="7033">MAGDHPEDTTTATDQPRICTSCGAGIDTTEWYPVVADPEEGYRIYAFCDETCRERWRQETGE</sequence>
<organism evidence="1 2">
    <name type="scientific">Haloarcula pellucida</name>
    <dbReference type="NCBI Taxonomy" id="1427151"/>
    <lineage>
        <taxon>Archaea</taxon>
        <taxon>Methanobacteriati</taxon>
        <taxon>Methanobacteriota</taxon>
        <taxon>Stenosarchaea group</taxon>
        <taxon>Halobacteria</taxon>
        <taxon>Halobacteriales</taxon>
        <taxon>Haloarculaceae</taxon>
        <taxon>Haloarcula</taxon>
    </lineage>
</organism>
<reference evidence="1" key="2">
    <citation type="submission" date="2020-09" db="EMBL/GenBank/DDBJ databases">
        <authorList>
            <person name="Sun Q."/>
            <person name="Ohkuma M."/>
        </authorList>
    </citation>
    <scope>NUCLEOTIDE SEQUENCE</scope>
    <source>
        <strain evidence="1">JCM 17820</strain>
    </source>
</reference>
<protein>
    <recommendedName>
        <fullName evidence="3">Small CPxCG-related zinc finger protein</fullName>
    </recommendedName>
</protein>
<proteinExistence type="predicted"/>
<dbReference type="EMBL" id="BMOU01000002">
    <property type="protein sequence ID" value="GGN93181.1"/>
    <property type="molecule type" value="Genomic_DNA"/>
</dbReference>